<keyword evidence="5" id="KW-0663">Pyridoxal phosphate</keyword>
<dbReference type="EMBL" id="OY288114">
    <property type="protein sequence ID" value="CAJ0849832.1"/>
    <property type="molecule type" value="Genomic_DNA"/>
</dbReference>
<gene>
    <name evidence="9" type="primary">sufS</name>
    <name evidence="9" type="ORF">AMST5_00182</name>
</gene>
<evidence type="ECO:0000256" key="5">
    <source>
        <dbReference type="ARBA" id="ARBA00022898"/>
    </source>
</evidence>
<dbReference type="EC" id="2.8.1.7" evidence="3"/>
<protein>
    <recommendedName>
        <fullName evidence="3">cysteine desulfurase</fullName>
        <ecNumber evidence="3">2.8.1.7</ecNumber>
    </recommendedName>
</protein>
<dbReference type="PROSITE" id="PS00595">
    <property type="entry name" value="AA_TRANSFER_CLASS_5"/>
    <property type="match status" value="1"/>
</dbReference>
<dbReference type="InterPro" id="IPR015424">
    <property type="entry name" value="PyrdxlP-dep_Trfase"/>
</dbReference>
<feature type="domain" description="Aminotransferase class V" evidence="8">
    <location>
        <begin position="383"/>
        <end position="752"/>
    </location>
</feature>
<evidence type="ECO:0000256" key="3">
    <source>
        <dbReference type="ARBA" id="ARBA00012239"/>
    </source>
</evidence>
<feature type="region of interest" description="Disordered" evidence="7">
    <location>
        <begin position="268"/>
        <end position="291"/>
    </location>
</feature>
<evidence type="ECO:0000259" key="8">
    <source>
        <dbReference type="Pfam" id="PF00266"/>
    </source>
</evidence>
<dbReference type="Gene3D" id="3.40.640.10">
    <property type="entry name" value="Type I PLP-dependent aspartate aminotransferase-like (Major domain)"/>
    <property type="match status" value="1"/>
</dbReference>
<dbReference type="SUPFAM" id="SSF53383">
    <property type="entry name" value="PLP-dependent transferases"/>
    <property type="match status" value="1"/>
</dbReference>
<dbReference type="InterPro" id="IPR015422">
    <property type="entry name" value="PyrdxlP-dep_Trfase_small"/>
</dbReference>
<dbReference type="NCBIfam" id="TIGR01979">
    <property type="entry name" value="sufS"/>
    <property type="match status" value="1"/>
</dbReference>
<name>A0AA48LWX4_9ZZZZ</name>
<dbReference type="GO" id="GO:0030170">
    <property type="term" value="F:pyridoxal phosphate binding"/>
    <property type="evidence" value="ECO:0007669"/>
    <property type="project" value="InterPro"/>
</dbReference>
<keyword evidence="4 9" id="KW-0808">Transferase</keyword>
<dbReference type="NCBIfam" id="NF041166">
    <property type="entry name" value="f2_encap_cargo1"/>
    <property type="match status" value="1"/>
</dbReference>
<evidence type="ECO:0000256" key="6">
    <source>
        <dbReference type="ARBA" id="ARBA00050776"/>
    </source>
</evidence>
<comment type="catalytic activity">
    <reaction evidence="6">
        <text>(sulfur carrier)-H + L-cysteine = (sulfur carrier)-SH + L-alanine</text>
        <dbReference type="Rhea" id="RHEA:43892"/>
        <dbReference type="Rhea" id="RHEA-COMP:14737"/>
        <dbReference type="Rhea" id="RHEA-COMP:14739"/>
        <dbReference type="ChEBI" id="CHEBI:29917"/>
        <dbReference type="ChEBI" id="CHEBI:35235"/>
        <dbReference type="ChEBI" id="CHEBI:57972"/>
        <dbReference type="ChEBI" id="CHEBI:64428"/>
        <dbReference type="EC" id="2.8.1.7"/>
    </reaction>
</comment>
<reference evidence="9" key="1">
    <citation type="submission" date="2023-07" db="EMBL/GenBank/DDBJ databases">
        <authorList>
            <person name="Pelsma A.J. K."/>
        </authorList>
    </citation>
    <scope>NUCLEOTIDE SEQUENCE</scope>
</reference>
<feature type="compositionally biased region" description="Polar residues" evidence="7">
    <location>
        <begin position="1"/>
        <end position="15"/>
    </location>
</feature>
<dbReference type="InterPro" id="IPR010970">
    <property type="entry name" value="Cys_dSase_SufS"/>
</dbReference>
<dbReference type="PANTHER" id="PTHR43586:SF8">
    <property type="entry name" value="CYSTEINE DESULFURASE 1, CHLOROPLASTIC"/>
    <property type="match status" value="1"/>
</dbReference>
<feature type="region of interest" description="Disordered" evidence="7">
    <location>
        <begin position="222"/>
        <end position="246"/>
    </location>
</feature>
<dbReference type="InterPro" id="IPR015421">
    <property type="entry name" value="PyrdxlP-dep_Trfase_major"/>
</dbReference>
<feature type="region of interest" description="Disordered" evidence="7">
    <location>
        <begin position="102"/>
        <end position="160"/>
    </location>
</feature>
<dbReference type="InterPro" id="IPR000192">
    <property type="entry name" value="Aminotrans_V_dom"/>
</dbReference>
<dbReference type="PANTHER" id="PTHR43586">
    <property type="entry name" value="CYSTEINE DESULFURASE"/>
    <property type="match status" value="1"/>
</dbReference>
<dbReference type="GO" id="GO:0006534">
    <property type="term" value="P:cysteine metabolic process"/>
    <property type="evidence" value="ECO:0007669"/>
    <property type="project" value="InterPro"/>
</dbReference>
<feature type="region of interest" description="Disordered" evidence="7">
    <location>
        <begin position="1"/>
        <end position="42"/>
    </location>
</feature>
<proteinExistence type="inferred from homology"/>
<accession>A0AA48LWX4</accession>
<evidence type="ECO:0000256" key="2">
    <source>
        <dbReference type="ARBA" id="ARBA00010447"/>
    </source>
</evidence>
<dbReference type="InterPro" id="IPR020578">
    <property type="entry name" value="Aminotrans_V_PyrdxlP_BS"/>
</dbReference>
<evidence type="ECO:0000256" key="4">
    <source>
        <dbReference type="ARBA" id="ARBA00022679"/>
    </source>
</evidence>
<dbReference type="Pfam" id="PF00266">
    <property type="entry name" value="Aminotran_5"/>
    <property type="match status" value="1"/>
</dbReference>
<organism evidence="9">
    <name type="scientific">freshwater sediment metagenome</name>
    <dbReference type="NCBI Taxonomy" id="556182"/>
    <lineage>
        <taxon>unclassified sequences</taxon>
        <taxon>metagenomes</taxon>
        <taxon>ecological metagenomes</taxon>
    </lineage>
</organism>
<dbReference type="Gene3D" id="3.90.1150.10">
    <property type="entry name" value="Aspartate Aminotransferase, domain 1"/>
    <property type="match status" value="1"/>
</dbReference>
<evidence type="ECO:0000313" key="9">
    <source>
        <dbReference type="EMBL" id="CAJ0849832.1"/>
    </source>
</evidence>
<comment type="cofactor">
    <cofactor evidence="1">
        <name>pyridoxal 5'-phosphate</name>
        <dbReference type="ChEBI" id="CHEBI:597326"/>
    </cofactor>
</comment>
<comment type="similarity">
    <text evidence="2">Belongs to the class-V pyridoxal-phosphate-dependent aminotransferase family. Csd subfamily.</text>
</comment>
<dbReference type="AlphaFoldDB" id="A0AA48LWX4"/>
<dbReference type="CDD" id="cd06453">
    <property type="entry name" value="SufS_like"/>
    <property type="match status" value="1"/>
</dbReference>
<sequence>MSPPAFSSQEAQDMSSAKPAGPTSADLPLDPIPVQDAGHHATPAIDPDMIARLANAFFQQPPVTPAAAPMPFAPPAHMPGLPDTPAPSVVTTVAPFAPARTPFGPPDIPQTTIPSVVPTPNIPAPSAPTGLQSPTRPLGLDQVPQPGASAGSSTPDGLPSEIDYSLIPRFLVGETQLVPSDHRADGPSLGYGAAGLPGGVAPAKVDNLYFLNERSVPAHAPAAAAPAPSYHPPHTPTVAPQPELGPQNIPVSAPSAPALAELNATPAPESFAISGPSEADPHRLSDVAALGTPPVGGEQFSSGFDSLPSVGQSGPAASDALYFVSHGGGHPGASAPAQPKAAPEGYAPELSASAPATHQIFDPYRVKRDFPILQQQVHGKPLIWLDNAATTQKPQSVIDRLSHFYEYENSNIHRAAHALAARSTDAYEAAREKARRFLKAPSVKDIVFVRGATEGINLVSQAWGRRNVREGDEIVVSHLEHHANIVPWQMLCAEKGARLRVAPVDDRGQIILEEYEKLLNPRTRIVAITQVSNALGTVTPVHDITAMAHRHGACVLIDGAQSVSHMPVDVQSIDCDFFVFSGHKVFGPTGIGVVYGKDAVLANTPPWQGGGNMIADVTFEKTIYQEAPERFEAGTGNIADAVGLGAAIDYVESIGMEVIARYEHDLLVYATEKMLAVPGLTMIGTAAEKASVLSFVLAGHSPLDVGKALDREGIAVRAGHHCAQPILRRFGLEATVRPSLAFYNTCADVDTLVAALLKLQAGRGPI</sequence>
<evidence type="ECO:0000256" key="7">
    <source>
        <dbReference type="SAM" id="MobiDB-lite"/>
    </source>
</evidence>
<dbReference type="GO" id="GO:0031071">
    <property type="term" value="F:cysteine desulfurase activity"/>
    <property type="evidence" value="ECO:0007669"/>
    <property type="project" value="UniProtKB-EC"/>
</dbReference>
<evidence type="ECO:0000256" key="1">
    <source>
        <dbReference type="ARBA" id="ARBA00001933"/>
    </source>
</evidence>